<protein>
    <recommendedName>
        <fullName evidence="2">Ubiquitin-like domain-containing protein</fullName>
    </recommendedName>
</protein>
<dbReference type="STRING" id="1432307.W9C6K2"/>
<dbReference type="OrthoDB" id="3045089at2759"/>
<name>W9C6K2_SCLBF</name>
<dbReference type="Proteomes" id="UP000019487">
    <property type="component" value="Unassembled WGS sequence"/>
</dbReference>
<evidence type="ECO:0000256" key="1">
    <source>
        <dbReference type="SAM" id="SignalP"/>
    </source>
</evidence>
<dbReference type="InterPro" id="IPR054464">
    <property type="entry name" value="ULD_fung"/>
</dbReference>
<evidence type="ECO:0000313" key="3">
    <source>
        <dbReference type="EMBL" id="ESZ90210.1"/>
    </source>
</evidence>
<comment type="caution">
    <text evidence="3">The sequence shown here is derived from an EMBL/GenBank/DDBJ whole genome shotgun (WGS) entry which is preliminary data.</text>
</comment>
<dbReference type="AlphaFoldDB" id="W9C6K2"/>
<evidence type="ECO:0000313" key="4">
    <source>
        <dbReference type="Proteomes" id="UP000019487"/>
    </source>
</evidence>
<gene>
    <name evidence="3" type="ORF">SBOR_9407</name>
</gene>
<accession>W9C6K2</accession>
<dbReference type="EMBL" id="AYSA01000672">
    <property type="protein sequence ID" value="ESZ90210.1"/>
    <property type="molecule type" value="Genomic_DNA"/>
</dbReference>
<keyword evidence="4" id="KW-1185">Reference proteome</keyword>
<organism evidence="3 4">
    <name type="scientific">Sclerotinia borealis (strain F-4128)</name>
    <dbReference type="NCBI Taxonomy" id="1432307"/>
    <lineage>
        <taxon>Eukaryota</taxon>
        <taxon>Fungi</taxon>
        <taxon>Dikarya</taxon>
        <taxon>Ascomycota</taxon>
        <taxon>Pezizomycotina</taxon>
        <taxon>Leotiomycetes</taxon>
        <taxon>Helotiales</taxon>
        <taxon>Sclerotiniaceae</taxon>
        <taxon>Sclerotinia</taxon>
    </lineage>
</organism>
<evidence type="ECO:0000259" key="2">
    <source>
        <dbReference type="Pfam" id="PF22893"/>
    </source>
</evidence>
<keyword evidence="1" id="KW-0732">Signal</keyword>
<dbReference type="HOGENOM" id="CLU_761082_0_0_1"/>
<reference evidence="3 4" key="1">
    <citation type="journal article" date="2014" name="Genome Announc.">
        <title>Draft genome sequence of Sclerotinia borealis, a psychrophilic plant pathogenic fungus.</title>
        <authorList>
            <person name="Mardanov A.V."/>
            <person name="Beletsky A.V."/>
            <person name="Kadnikov V.V."/>
            <person name="Ignatov A.N."/>
            <person name="Ravin N.V."/>
        </authorList>
    </citation>
    <scope>NUCLEOTIDE SEQUENCE [LARGE SCALE GENOMIC DNA]</scope>
    <source>
        <strain evidence="4">F-4157</strain>
    </source>
</reference>
<feature type="domain" description="Ubiquitin-like" evidence="2">
    <location>
        <begin position="92"/>
        <end position="173"/>
    </location>
</feature>
<dbReference type="Pfam" id="PF22893">
    <property type="entry name" value="ULD_2"/>
    <property type="match status" value="1"/>
</dbReference>
<feature type="chain" id="PRO_5012158403" description="Ubiquitin-like domain-containing protein" evidence="1">
    <location>
        <begin position="16"/>
        <end position="364"/>
    </location>
</feature>
<proteinExistence type="predicted"/>
<sequence length="364" mass="41504">MVLAMLQLILAQAQADDIQKGQRNLLDTMNIIFGKFMIRLGDIFTSVETCTAQGVTLIRSSATIIHIALQVYQRVLDIHKFVTLLPPQVRQDQPVYFVDAYGKETAFYLDFVFSSKVFIDWLMRRFETIGQGKIARGEFALSDSRTRRELDLCEPWDVLFHPGMHVDMDMIFQEFCAPTEVNSCPACHSVNDDKNGGRITCFKCNLQFHRTSSGSLSQSYVYQDWLFANKTPFVDGPGSIQDNHEHCRIHHFRRLKLILASDLPKKGSSGAKFINAATPAPSKPRQKQPLFPAESIGQVAALGLTRVEATRYLATLGNRRDWCDKSPQIYLFHYIIGASNIWTDFQATLGRYDFRDPRFDFHCD</sequence>
<feature type="signal peptide" evidence="1">
    <location>
        <begin position="1"/>
        <end position="15"/>
    </location>
</feature>